<dbReference type="AlphaFoldDB" id="A0A4P8WJP7"/>
<dbReference type="OrthoDB" id="303910at2157"/>
<dbReference type="KEGG" id="nvr:FEJ81_14640"/>
<evidence type="ECO:0000313" key="2">
    <source>
        <dbReference type="Proteomes" id="UP000302218"/>
    </source>
</evidence>
<evidence type="ECO:0000313" key="1">
    <source>
        <dbReference type="EMBL" id="QCS43524.1"/>
    </source>
</evidence>
<proteinExistence type="predicted"/>
<reference evidence="2" key="1">
    <citation type="submission" date="2019-05" db="EMBL/GenBank/DDBJ databases">
        <title>Genome sequence and methylation pattern of the halophilic Archaeon Natrinema versiforme BOL5-4.</title>
        <authorList>
            <person name="DasSarma P."/>
            <person name="Anton B.P."/>
            <person name="DasSarma S.L."/>
            <person name="Martinez F.L."/>
            <person name="Guzman D."/>
            <person name="Roberts R.J."/>
            <person name="DasSarma S."/>
        </authorList>
    </citation>
    <scope>NUCLEOTIDE SEQUENCE [LARGE SCALE GENOMIC DNA]</scope>
    <source>
        <strain evidence="2">BOL5-4</strain>
    </source>
</reference>
<organism evidence="1 2">
    <name type="scientific">Natrinema versiforme</name>
    <dbReference type="NCBI Taxonomy" id="88724"/>
    <lineage>
        <taxon>Archaea</taxon>
        <taxon>Methanobacteriati</taxon>
        <taxon>Methanobacteriota</taxon>
        <taxon>Stenosarchaea group</taxon>
        <taxon>Halobacteria</taxon>
        <taxon>Halobacteriales</taxon>
        <taxon>Natrialbaceae</taxon>
        <taxon>Natrinema</taxon>
    </lineage>
</organism>
<dbReference type="RefSeq" id="WP_138245980.1">
    <property type="nucleotide sequence ID" value="NZ_CP040330.1"/>
</dbReference>
<dbReference type="GeneID" id="40266535"/>
<gene>
    <name evidence="1" type="ORF">FEJ81_14640</name>
</gene>
<protein>
    <submittedName>
        <fullName evidence="1">Uncharacterized protein</fullName>
    </submittedName>
</protein>
<dbReference type="Proteomes" id="UP000302218">
    <property type="component" value="Chromosome"/>
</dbReference>
<name>A0A4P8WJP7_9EURY</name>
<dbReference type="EMBL" id="CP040330">
    <property type="protein sequence ID" value="QCS43524.1"/>
    <property type="molecule type" value="Genomic_DNA"/>
</dbReference>
<accession>A0A4P8WJP7</accession>
<sequence length="140" mass="15850">MSQTTAIPDTEESVVDAYVLDVRIVETDAADDEDPRYRFEAPEHTAIAFDSLEDARLYADVYFDVNGFVEEGTGERGVPPEVVQAGKDTLAAYLMTMPWADRDWVASFYGSTPTELDRYLTWVRDRAETIRTDVREQGLD</sequence>